<protein>
    <submittedName>
        <fullName evidence="1">Uncharacterized protein</fullName>
    </submittedName>
</protein>
<name>A0A2P2J3I3_RHIMU</name>
<dbReference type="EMBL" id="GGEC01007532">
    <property type="protein sequence ID" value="MBW88015.1"/>
    <property type="molecule type" value="Transcribed_RNA"/>
</dbReference>
<evidence type="ECO:0000313" key="1">
    <source>
        <dbReference type="EMBL" id="MBW88015.1"/>
    </source>
</evidence>
<reference evidence="1" key="1">
    <citation type="submission" date="2018-02" db="EMBL/GenBank/DDBJ databases">
        <title>Rhizophora mucronata_Transcriptome.</title>
        <authorList>
            <person name="Meera S.P."/>
            <person name="Sreeshan A."/>
            <person name="Augustine A."/>
        </authorList>
    </citation>
    <scope>NUCLEOTIDE SEQUENCE</scope>
    <source>
        <tissue evidence="1">Leaf</tissue>
    </source>
</reference>
<organism evidence="1">
    <name type="scientific">Rhizophora mucronata</name>
    <name type="common">Asiatic mangrove</name>
    <dbReference type="NCBI Taxonomy" id="61149"/>
    <lineage>
        <taxon>Eukaryota</taxon>
        <taxon>Viridiplantae</taxon>
        <taxon>Streptophyta</taxon>
        <taxon>Embryophyta</taxon>
        <taxon>Tracheophyta</taxon>
        <taxon>Spermatophyta</taxon>
        <taxon>Magnoliopsida</taxon>
        <taxon>eudicotyledons</taxon>
        <taxon>Gunneridae</taxon>
        <taxon>Pentapetalae</taxon>
        <taxon>rosids</taxon>
        <taxon>fabids</taxon>
        <taxon>Malpighiales</taxon>
        <taxon>Rhizophoraceae</taxon>
        <taxon>Rhizophora</taxon>
    </lineage>
</organism>
<accession>A0A2P2J3I3</accession>
<sequence length="35" mass="3669">MSTGEGEPRPESGFVSGASHCINSSFLLCLSNKIL</sequence>
<proteinExistence type="predicted"/>
<dbReference type="AlphaFoldDB" id="A0A2P2J3I3"/>